<feature type="domain" description="Glycosyltransferase Maf N-terminal" evidence="2">
    <location>
        <begin position="37"/>
        <end position="266"/>
    </location>
</feature>
<dbReference type="Pfam" id="PF20157">
    <property type="entry name" value="Maf_flag10_N"/>
    <property type="match status" value="1"/>
</dbReference>
<dbReference type="PANTHER" id="PTHR41786:SF1">
    <property type="entry name" value="6-HYDROXYMETHYLPTERIN DIPHOSPHOKINASE MPTE-LIKE DOMAIN-CONTAINING PROTEIN"/>
    <property type="match status" value="1"/>
</dbReference>
<feature type="domain" description="6-hydroxymethylpterin diphosphokinase MptE-like" evidence="1">
    <location>
        <begin position="303"/>
        <end position="459"/>
    </location>
</feature>
<accession>A0AAQ2ERH9</accession>
<reference evidence="3 4" key="1">
    <citation type="submission" date="2017-12" db="EMBL/GenBank/DDBJ databases">
        <authorList>
            <person name="Paulsen S."/>
            <person name="Gram L.K."/>
        </authorList>
    </citation>
    <scope>NUCLEOTIDE SEQUENCE [LARGE SCALE GENOMIC DNA]</scope>
    <source>
        <strain evidence="3 4">S1607</strain>
    </source>
</reference>
<organism evidence="3 4">
    <name type="scientific">Pseudoalteromonas piscicida</name>
    <dbReference type="NCBI Taxonomy" id="43662"/>
    <lineage>
        <taxon>Bacteria</taxon>
        <taxon>Pseudomonadati</taxon>
        <taxon>Pseudomonadota</taxon>
        <taxon>Gammaproteobacteria</taxon>
        <taxon>Alteromonadales</taxon>
        <taxon>Pseudoalteromonadaceae</taxon>
        <taxon>Pseudoalteromonas</taxon>
    </lineage>
</organism>
<dbReference type="Pfam" id="PF01973">
    <property type="entry name" value="MptE-like"/>
    <property type="match status" value="1"/>
</dbReference>
<name>A0AAQ2ERH9_PSEO7</name>
<sequence>MNKDPLSQQLESLSEQLSDTAAHQAKEAKFAEEANERFNQNLKSFEKYFPSIAQTIKEYHVREDFCLHVTASGHGNFIPKGCTAPLYSQSPIEQTQTQVEKQLSKPVLSLTDYTGYGQNQEDDRLHVRYMTELTNLMVDIRNQGEEKLTHLPEHFPTAIIFGIGLGYHIPLLFERTQFDYTFLIEPDFEQFFASLFCTDWYQIISDIDEQGGCLFFHLGVDHSTFIRDIEKIAEDVGAFALVRSFCYQHTPDARLNVLIQQWAKDYFRFQFGHGFYNDAVTGLAHSIHHVRNKAAWLTKASTNLNKDTPVFIIGNGPSLDEAEDFIKRNHKKAIVIAAGTSIATLYRKGIPVDFHVLVERPYSNYKIFGDIVPPEVYQNTNLIGLSTLYPDTNKRYKWAGIAAKGSEAGTSMMDIIALRYMSQTLPKIPYSNPVVANTALSFALYLGFRNVYLFGVDNGKDPRGAHHSKDSIYRPSNDDDESLGLGHLEIQGHTLDGNLGGIVVSNDLFMIAHAQLEKLLNYYDVNTCLNIGSGAKIEKALPVKADDLLDIEEDYDITETVELIKSDCFDVFNLDDVSDEFIALDSLNELVLHICEIASEPVKSRQEAADQLRRQSRYLFAYRDSILGHLFHLVKGSLLYYHCPMITLLYTYEDETFCLAQYERLNQLWMSYIKEIYTHFCDHYTEKCDLGKELQ</sequence>
<evidence type="ECO:0000313" key="3">
    <source>
        <dbReference type="EMBL" id="TMN74578.1"/>
    </source>
</evidence>
<evidence type="ECO:0000259" key="2">
    <source>
        <dbReference type="Pfam" id="PF20157"/>
    </source>
</evidence>
<evidence type="ECO:0000313" key="4">
    <source>
        <dbReference type="Proteomes" id="UP000305423"/>
    </source>
</evidence>
<evidence type="ECO:0000259" key="1">
    <source>
        <dbReference type="Pfam" id="PF01973"/>
    </source>
</evidence>
<dbReference type="EMBL" id="PNEL01000053">
    <property type="protein sequence ID" value="TMN74578.1"/>
    <property type="molecule type" value="Genomic_DNA"/>
</dbReference>
<dbReference type="InterPro" id="IPR045376">
    <property type="entry name" value="Maf_N"/>
</dbReference>
<dbReference type="RefSeq" id="WP_017218079.1">
    <property type="nucleotide sequence ID" value="NZ_JASGWW010000003.1"/>
</dbReference>
<dbReference type="AlphaFoldDB" id="A0AAQ2ERH9"/>
<protein>
    <submittedName>
        <fullName evidence="3">DUF115 domain-containing protein</fullName>
    </submittedName>
</protein>
<comment type="caution">
    <text evidence="3">The sequence shown here is derived from an EMBL/GenBank/DDBJ whole genome shotgun (WGS) entry which is preliminary data.</text>
</comment>
<dbReference type="Proteomes" id="UP000305423">
    <property type="component" value="Unassembled WGS sequence"/>
</dbReference>
<proteinExistence type="predicted"/>
<reference evidence="4" key="2">
    <citation type="submission" date="2019-06" db="EMBL/GenBank/DDBJ databases">
        <title>Co-occurence of chitin degradation, pigmentation and bioactivity in marine Pseudoalteromonas.</title>
        <authorList>
            <person name="Sonnenschein E.C."/>
            <person name="Bech P.K."/>
        </authorList>
    </citation>
    <scope>NUCLEOTIDE SEQUENCE [LARGE SCALE GENOMIC DNA]</scope>
    <source>
        <strain evidence="4">S1607</strain>
    </source>
</reference>
<dbReference type="InterPro" id="IPR002826">
    <property type="entry name" value="MptE-like"/>
</dbReference>
<dbReference type="PANTHER" id="PTHR41786">
    <property type="entry name" value="MOTILITY ACCESSORY FACTOR MAF"/>
    <property type="match status" value="1"/>
</dbReference>
<gene>
    <name evidence="3" type="ORF">CWB74_18315</name>
</gene>